<evidence type="ECO:0000313" key="8">
    <source>
        <dbReference type="RefSeq" id="XP_003745538.1"/>
    </source>
</evidence>
<feature type="transmembrane region" description="Helical" evidence="6">
    <location>
        <begin position="61"/>
        <end position="80"/>
    </location>
</feature>
<protein>
    <submittedName>
        <fullName evidence="8">FUN14 domain-containing protein 1B</fullName>
    </submittedName>
</protein>
<evidence type="ECO:0000256" key="2">
    <source>
        <dbReference type="ARBA" id="ARBA00009160"/>
    </source>
</evidence>
<reference evidence="8" key="1">
    <citation type="submission" date="2025-08" db="UniProtKB">
        <authorList>
            <consortium name="RefSeq"/>
        </authorList>
    </citation>
    <scope>IDENTIFICATION</scope>
</reference>
<organism evidence="7 8">
    <name type="scientific">Galendromus occidentalis</name>
    <name type="common">western predatory mite</name>
    <dbReference type="NCBI Taxonomy" id="34638"/>
    <lineage>
        <taxon>Eukaryota</taxon>
        <taxon>Metazoa</taxon>
        <taxon>Ecdysozoa</taxon>
        <taxon>Arthropoda</taxon>
        <taxon>Chelicerata</taxon>
        <taxon>Arachnida</taxon>
        <taxon>Acari</taxon>
        <taxon>Parasitiformes</taxon>
        <taxon>Mesostigmata</taxon>
        <taxon>Gamasina</taxon>
        <taxon>Phytoseioidea</taxon>
        <taxon>Phytoseiidae</taxon>
        <taxon>Typhlodrominae</taxon>
        <taxon>Galendromus</taxon>
    </lineage>
</organism>
<dbReference type="RefSeq" id="XP_003745538.1">
    <property type="nucleotide sequence ID" value="XM_003745490.2"/>
</dbReference>
<evidence type="ECO:0000256" key="5">
    <source>
        <dbReference type="ARBA" id="ARBA00023136"/>
    </source>
</evidence>
<dbReference type="AlphaFoldDB" id="A0AAJ6QVN9"/>
<dbReference type="GeneID" id="100899569"/>
<dbReference type="KEGG" id="goe:100899569"/>
<dbReference type="PANTHER" id="PTHR21346">
    <property type="entry name" value="FUN14 DOMAIN CONTAINING"/>
    <property type="match status" value="1"/>
</dbReference>
<dbReference type="InterPro" id="IPR007014">
    <property type="entry name" value="FUN14"/>
</dbReference>
<evidence type="ECO:0000256" key="6">
    <source>
        <dbReference type="SAM" id="Phobius"/>
    </source>
</evidence>
<keyword evidence="4 6" id="KW-1133">Transmembrane helix</keyword>
<dbReference type="GO" id="GO:0005741">
    <property type="term" value="C:mitochondrial outer membrane"/>
    <property type="evidence" value="ECO:0007669"/>
    <property type="project" value="UniProtKB-SubCell"/>
</dbReference>
<dbReference type="Proteomes" id="UP000694867">
    <property type="component" value="Unplaced"/>
</dbReference>
<comment type="subcellular location">
    <subcellularLocation>
        <location evidence="1">Mitochondrion outer membrane</location>
        <topology evidence="1">Multi-pass membrane protein</topology>
    </subcellularLocation>
</comment>
<sequence>MKIPKLPQEIKDAVQGKKKPEDGLAKTLEALARAPPSQQCCVGLAAGLVNGFVFGRLGKNAAVIVGGSLVMLQVASYMGYIKINWKTIEKDLGEVKKEIAKPASYGPMFETAKDFLMDHVYLGGGFVGGFVVGLVTS</sequence>
<keyword evidence="7" id="KW-1185">Reference proteome</keyword>
<dbReference type="GO" id="GO:0000422">
    <property type="term" value="P:autophagy of mitochondrion"/>
    <property type="evidence" value="ECO:0007669"/>
    <property type="project" value="TreeGrafter"/>
</dbReference>
<gene>
    <name evidence="8" type="primary">LOC100899569</name>
</gene>
<keyword evidence="3 6" id="KW-0812">Transmembrane</keyword>
<evidence type="ECO:0000256" key="3">
    <source>
        <dbReference type="ARBA" id="ARBA00022692"/>
    </source>
</evidence>
<evidence type="ECO:0000256" key="4">
    <source>
        <dbReference type="ARBA" id="ARBA00022989"/>
    </source>
</evidence>
<keyword evidence="5 6" id="KW-0472">Membrane</keyword>
<accession>A0AAJ6QVN9</accession>
<dbReference type="Pfam" id="PF04930">
    <property type="entry name" value="FUN14"/>
    <property type="match status" value="1"/>
</dbReference>
<evidence type="ECO:0000256" key="1">
    <source>
        <dbReference type="ARBA" id="ARBA00004374"/>
    </source>
</evidence>
<comment type="similarity">
    <text evidence="2">Belongs to the FUN14 family.</text>
</comment>
<name>A0AAJ6QVN9_9ACAR</name>
<dbReference type="PANTHER" id="PTHR21346:SF0">
    <property type="entry name" value="RE45833P"/>
    <property type="match status" value="1"/>
</dbReference>
<proteinExistence type="inferred from homology"/>
<evidence type="ECO:0000313" key="7">
    <source>
        <dbReference type="Proteomes" id="UP000694867"/>
    </source>
</evidence>